<organism evidence="1 2">
    <name type="scientific">Acetatifactor muris</name>
    <dbReference type="NCBI Taxonomy" id="879566"/>
    <lineage>
        <taxon>Bacteria</taxon>
        <taxon>Bacillati</taxon>
        <taxon>Bacillota</taxon>
        <taxon>Clostridia</taxon>
        <taxon>Lachnospirales</taxon>
        <taxon>Lachnospiraceae</taxon>
        <taxon>Acetatifactor</taxon>
    </lineage>
</organism>
<accession>A0A2K4ZNZ8</accession>
<reference evidence="1 2" key="1">
    <citation type="submission" date="2018-01" db="EMBL/GenBank/DDBJ databases">
        <authorList>
            <person name="Gaut B.S."/>
            <person name="Morton B.R."/>
            <person name="Clegg M.T."/>
            <person name="Duvall M.R."/>
        </authorList>
    </citation>
    <scope>NUCLEOTIDE SEQUENCE [LARGE SCALE GENOMIC DNA]</scope>
    <source>
        <strain evidence="1">GP69</strain>
    </source>
</reference>
<keyword evidence="2" id="KW-1185">Reference proteome</keyword>
<dbReference type="RefSeq" id="WP_103242166.1">
    <property type="nucleotide sequence ID" value="NZ_JANJZD010000047.1"/>
</dbReference>
<proteinExistence type="predicted"/>
<gene>
    <name evidence="1" type="ORF">AMURIS_04957</name>
</gene>
<name>A0A2K4ZNZ8_9FIRM</name>
<sequence length="105" mass="12098">MDDNITKGLQDSLSEWSKIDKLIADRENKDKRIISTFCAANDPADMKQILDLLEKHNGMPKHDKDVVYEFKDKYPSNLNTKLISNFLDVKDIYSQYLESGGKNND</sequence>
<evidence type="ECO:0000313" key="2">
    <source>
        <dbReference type="Proteomes" id="UP000236311"/>
    </source>
</evidence>
<dbReference type="Proteomes" id="UP000236311">
    <property type="component" value="Unassembled WGS sequence"/>
</dbReference>
<protein>
    <submittedName>
        <fullName evidence="1">Uncharacterized protein</fullName>
    </submittedName>
</protein>
<evidence type="ECO:0000313" key="1">
    <source>
        <dbReference type="EMBL" id="SOY32199.1"/>
    </source>
</evidence>
<dbReference type="AlphaFoldDB" id="A0A2K4ZNZ8"/>
<dbReference type="EMBL" id="OFSM01000042">
    <property type="protein sequence ID" value="SOY32199.1"/>
    <property type="molecule type" value="Genomic_DNA"/>
</dbReference>